<gene>
    <name evidence="2" type="ORF">TBK1r_78030</name>
</gene>
<name>A0ABX5Y3A9_9BACT</name>
<keyword evidence="1" id="KW-0472">Membrane</keyword>
<keyword evidence="1" id="KW-0812">Transmembrane</keyword>
<proteinExistence type="predicted"/>
<feature type="transmembrane region" description="Helical" evidence="1">
    <location>
        <begin position="54"/>
        <end position="74"/>
    </location>
</feature>
<reference evidence="2 3" key="1">
    <citation type="submission" date="2019-02" db="EMBL/GenBank/DDBJ databases">
        <title>Deep-cultivation of Planctomycetes and their phenomic and genomic characterization uncovers novel biology.</title>
        <authorList>
            <person name="Wiegand S."/>
            <person name="Jogler M."/>
            <person name="Boedeker C."/>
            <person name="Pinto D."/>
            <person name="Vollmers J."/>
            <person name="Rivas-Marin E."/>
            <person name="Kohn T."/>
            <person name="Peeters S.H."/>
            <person name="Heuer A."/>
            <person name="Rast P."/>
            <person name="Oberbeckmann S."/>
            <person name="Bunk B."/>
            <person name="Jeske O."/>
            <person name="Meyerdierks A."/>
            <person name="Storesund J.E."/>
            <person name="Kallscheuer N."/>
            <person name="Luecker S."/>
            <person name="Lage O.M."/>
            <person name="Pohl T."/>
            <person name="Merkel B.J."/>
            <person name="Hornburger P."/>
            <person name="Mueller R.-W."/>
            <person name="Bruemmer F."/>
            <person name="Labrenz M."/>
            <person name="Spormann A.M."/>
            <person name="Op den Camp H."/>
            <person name="Overmann J."/>
            <person name="Amann R."/>
            <person name="Jetten M.S.M."/>
            <person name="Mascher T."/>
            <person name="Medema M.H."/>
            <person name="Devos D.P."/>
            <person name="Kaster A.-K."/>
            <person name="Ovreas L."/>
            <person name="Rohde M."/>
            <person name="Galperin M.Y."/>
            <person name="Jogler C."/>
        </authorList>
    </citation>
    <scope>NUCLEOTIDE SEQUENCE [LARGE SCALE GENOMIC DNA]</scope>
    <source>
        <strain evidence="2 3">TBK1r</strain>
    </source>
</reference>
<keyword evidence="3" id="KW-1185">Reference proteome</keyword>
<evidence type="ECO:0000313" key="2">
    <source>
        <dbReference type="EMBL" id="QDV88768.1"/>
    </source>
</evidence>
<protein>
    <submittedName>
        <fullName evidence="2">Uncharacterized protein</fullName>
    </submittedName>
</protein>
<sequence>MSDTVNYPASWLIWFLRLVGIVSQLAFVAAVMPESWIIAITDALKLERFPETPLAFYLARHLSLLYGFIGIALIVVSYRLARFREFVGMLSVGIIAFGLLQGLIDFQSGMPIWWTAAESISTIVGGGLMLWLHRRCD</sequence>
<keyword evidence="1" id="KW-1133">Transmembrane helix</keyword>
<evidence type="ECO:0000313" key="3">
    <source>
        <dbReference type="Proteomes" id="UP000318081"/>
    </source>
</evidence>
<dbReference type="Proteomes" id="UP000318081">
    <property type="component" value="Chromosome"/>
</dbReference>
<dbReference type="RefSeq" id="WP_419580766.1">
    <property type="nucleotide sequence ID" value="NZ_CP036432.1"/>
</dbReference>
<accession>A0ABX5Y3A9</accession>
<evidence type="ECO:0000256" key="1">
    <source>
        <dbReference type="SAM" id="Phobius"/>
    </source>
</evidence>
<organism evidence="2 3">
    <name type="scientific">Stieleria magnilauensis</name>
    <dbReference type="NCBI Taxonomy" id="2527963"/>
    <lineage>
        <taxon>Bacteria</taxon>
        <taxon>Pseudomonadati</taxon>
        <taxon>Planctomycetota</taxon>
        <taxon>Planctomycetia</taxon>
        <taxon>Pirellulales</taxon>
        <taxon>Pirellulaceae</taxon>
        <taxon>Stieleria</taxon>
    </lineage>
</organism>
<dbReference type="EMBL" id="CP036432">
    <property type="protein sequence ID" value="QDV88768.1"/>
    <property type="molecule type" value="Genomic_DNA"/>
</dbReference>
<feature type="transmembrane region" description="Helical" evidence="1">
    <location>
        <begin position="110"/>
        <end position="132"/>
    </location>
</feature>
<feature type="transmembrane region" description="Helical" evidence="1">
    <location>
        <begin position="86"/>
        <end position="104"/>
    </location>
</feature>
<feature type="transmembrane region" description="Helical" evidence="1">
    <location>
        <begin position="12"/>
        <end position="32"/>
    </location>
</feature>